<evidence type="ECO:0000256" key="6">
    <source>
        <dbReference type="ARBA" id="ARBA00022448"/>
    </source>
</evidence>
<comment type="catalytic activity">
    <reaction evidence="15 16">
        <text>oxaloacetate + 2 Na(+)(in) + H(+) = pyruvate + 2 Na(+)(out) + CO2</text>
        <dbReference type="Rhea" id="RHEA:57724"/>
        <dbReference type="ChEBI" id="CHEBI:15361"/>
        <dbReference type="ChEBI" id="CHEBI:15378"/>
        <dbReference type="ChEBI" id="CHEBI:16452"/>
        <dbReference type="ChEBI" id="CHEBI:16526"/>
        <dbReference type="ChEBI" id="CHEBI:29101"/>
        <dbReference type="EC" id="7.2.4.2"/>
    </reaction>
</comment>
<evidence type="ECO:0000256" key="1">
    <source>
        <dbReference type="ARBA" id="ARBA00001959"/>
    </source>
</evidence>
<dbReference type="Proteomes" id="UP001169069">
    <property type="component" value="Unassembled WGS sequence"/>
</dbReference>
<dbReference type="Pfam" id="PF04277">
    <property type="entry name" value="OAD_gamma"/>
    <property type="match status" value="1"/>
</dbReference>
<keyword evidence="11 16" id="KW-0915">Sodium</keyword>
<keyword evidence="13 16" id="KW-0472">Membrane</keyword>
<name>A0ABT7QV12_9BACT</name>
<dbReference type="InterPro" id="IPR005899">
    <property type="entry name" value="Na_pump_deCOase"/>
</dbReference>
<dbReference type="RefSeq" id="WP_289411956.1">
    <property type="nucleotide sequence ID" value="NZ_JAQIBD010000001.1"/>
</dbReference>
<comment type="subcellular location">
    <subcellularLocation>
        <location evidence="3 16">Cell membrane</location>
        <topology evidence="3 16">Single-pass membrane protein</topology>
    </subcellularLocation>
</comment>
<comment type="function">
    <text evidence="2 16">Catalyzes the decarboxylation of oxaloacetate coupled to Na(+) translocation.</text>
</comment>
<feature type="transmembrane region" description="Helical" evidence="16">
    <location>
        <begin position="12"/>
        <end position="32"/>
    </location>
</feature>
<evidence type="ECO:0000256" key="8">
    <source>
        <dbReference type="ARBA" id="ARBA00022692"/>
    </source>
</evidence>
<evidence type="ECO:0000256" key="4">
    <source>
        <dbReference type="ARBA" id="ARBA00005844"/>
    </source>
</evidence>
<keyword evidence="9 16" id="KW-1278">Translocase</keyword>
<reference evidence="17" key="1">
    <citation type="submission" date="2023-01" db="EMBL/GenBank/DDBJ databases">
        <title>Sulfurovum sp. zt1-1 genome assembly.</title>
        <authorList>
            <person name="Wang J."/>
        </authorList>
    </citation>
    <scope>NUCLEOTIDE SEQUENCE</scope>
    <source>
        <strain evidence="17">Zt1-1</strain>
    </source>
</reference>
<evidence type="ECO:0000313" key="17">
    <source>
        <dbReference type="EMBL" id="MDM5270679.1"/>
    </source>
</evidence>
<sequence>METDVNIVFEAIKFMVLGMGVVYLFLVILVQVMNLQAKVIAKYFTAEEPPAAPATPSSSVNSDESARVAAIIAAVTEFRKNK</sequence>
<keyword evidence="6 16" id="KW-0813">Transport</keyword>
<accession>A0ABT7QV12</accession>
<keyword evidence="8 16" id="KW-0812">Transmembrane</keyword>
<evidence type="ECO:0000256" key="10">
    <source>
        <dbReference type="ARBA" id="ARBA00022989"/>
    </source>
</evidence>
<evidence type="ECO:0000256" key="7">
    <source>
        <dbReference type="ARBA" id="ARBA00022475"/>
    </source>
</evidence>
<keyword evidence="18" id="KW-1185">Reference proteome</keyword>
<evidence type="ECO:0000256" key="11">
    <source>
        <dbReference type="ARBA" id="ARBA00023053"/>
    </source>
</evidence>
<evidence type="ECO:0000256" key="13">
    <source>
        <dbReference type="ARBA" id="ARBA00023136"/>
    </source>
</evidence>
<evidence type="ECO:0000256" key="12">
    <source>
        <dbReference type="ARBA" id="ARBA00023065"/>
    </source>
</evidence>
<organism evidence="17 18">
    <name type="scientific">Sulfurovum zhangzhouensis</name>
    <dbReference type="NCBI Taxonomy" id="3019067"/>
    <lineage>
        <taxon>Bacteria</taxon>
        <taxon>Pseudomonadati</taxon>
        <taxon>Campylobacterota</taxon>
        <taxon>Epsilonproteobacteria</taxon>
        <taxon>Campylobacterales</taxon>
        <taxon>Sulfurovaceae</taxon>
        <taxon>Sulfurovum</taxon>
    </lineage>
</organism>
<dbReference type="EC" id="7.2.4.2" evidence="16"/>
<evidence type="ECO:0000313" key="18">
    <source>
        <dbReference type="Proteomes" id="UP001169069"/>
    </source>
</evidence>
<dbReference type="EMBL" id="JAQIBD010000001">
    <property type="protein sequence ID" value="MDM5270679.1"/>
    <property type="molecule type" value="Genomic_DNA"/>
</dbReference>
<evidence type="ECO:0000256" key="16">
    <source>
        <dbReference type="HAMAP-Rule" id="MF_00404"/>
    </source>
</evidence>
<proteinExistence type="inferred from homology"/>
<protein>
    <recommendedName>
        <fullName evidence="16">Probable oxaloacetate decarboxylase gamma chain</fullName>
        <ecNumber evidence="16">7.2.4.2</ecNumber>
    </recommendedName>
</protein>
<dbReference type="InterPro" id="IPR023424">
    <property type="entry name" value="OadG"/>
</dbReference>
<evidence type="ECO:0000256" key="5">
    <source>
        <dbReference type="ARBA" id="ARBA00011869"/>
    </source>
</evidence>
<comment type="caution">
    <text evidence="17">The sequence shown here is derived from an EMBL/GenBank/DDBJ whole genome shotgun (WGS) entry which is preliminary data.</text>
</comment>
<keyword evidence="12 16" id="KW-0406">Ion transport</keyword>
<comment type="cofactor">
    <cofactor evidence="1 16">
        <name>Na(+)</name>
        <dbReference type="ChEBI" id="CHEBI:29101"/>
    </cofactor>
</comment>
<keyword evidence="7 16" id="KW-1003">Cell membrane</keyword>
<comment type="similarity">
    <text evidence="4 16">Belongs to the OadG family.</text>
</comment>
<comment type="subunit">
    <text evidence="5 16">Heterotrimer of an alpha, a beta and a gamma subunit.</text>
</comment>
<evidence type="ECO:0000256" key="3">
    <source>
        <dbReference type="ARBA" id="ARBA00004162"/>
    </source>
</evidence>
<evidence type="ECO:0000256" key="2">
    <source>
        <dbReference type="ARBA" id="ARBA00003002"/>
    </source>
</evidence>
<evidence type="ECO:0000256" key="9">
    <source>
        <dbReference type="ARBA" id="ARBA00022967"/>
    </source>
</evidence>
<dbReference type="HAMAP" id="MF_00404">
    <property type="entry name" value="OadG"/>
    <property type="match status" value="1"/>
</dbReference>
<keyword evidence="14 16" id="KW-0739">Sodium transport</keyword>
<dbReference type="NCBIfam" id="TIGR01195">
    <property type="entry name" value="oadG_fam"/>
    <property type="match status" value="1"/>
</dbReference>
<evidence type="ECO:0000256" key="14">
    <source>
        <dbReference type="ARBA" id="ARBA00023201"/>
    </source>
</evidence>
<evidence type="ECO:0000256" key="15">
    <source>
        <dbReference type="ARBA" id="ARBA00048176"/>
    </source>
</evidence>
<keyword evidence="10 16" id="KW-1133">Transmembrane helix</keyword>
<gene>
    <name evidence="16" type="primary">oadG</name>
    <name evidence="17" type="ORF">PGH07_00635</name>
</gene>